<keyword evidence="2" id="KW-1185">Reference proteome</keyword>
<dbReference type="RefSeq" id="WP_264044388.1">
    <property type="nucleotide sequence ID" value="NZ_BAABGF010000042.1"/>
</dbReference>
<proteinExistence type="predicted"/>
<reference evidence="2" key="1">
    <citation type="journal article" date="2019" name="Int. J. Syst. Evol. Microbiol.">
        <title>The Global Catalogue of Microorganisms (GCM) 10K type strain sequencing project: providing services to taxonomists for standard genome sequencing and annotation.</title>
        <authorList>
            <consortium name="The Broad Institute Genomics Platform"/>
            <consortium name="The Broad Institute Genome Sequencing Center for Infectious Disease"/>
            <person name="Wu L."/>
            <person name="Ma J."/>
        </authorList>
    </citation>
    <scope>NUCLEOTIDE SEQUENCE [LARGE SCALE GENOMIC DNA]</scope>
    <source>
        <strain evidence="2">JCM 17782</strain>
    </source>
</reference>
<dbReference type="EMBL" id="BAABGF010000042">
    <property type="protein sequence ID" value="GAA4290931.1"/>
    <property type="molecule type" value="Genomic_DNA"/>
</dbReference>
<protein>
    <submittedName>
        <fullName evidence="1">Uncharacterized protein</fullName>
    </submittedName>
</protein>
<evidence type="ECO:0000313" key="2">
    <source>
        <dbReference type="Proteomes" id="UP001501417"/>
    </source>
</evidence>
<accession>A0ABP8F0G8</accession>
<organism evidence="1 2">
    <name type="scientific">Mycobacterium paraffinicum</name>
    <dbReference type="NCBI Taxonomy" id="53378"/>
    <lineage>
        <taxon>Bacteria</taxon>
        <taxon>Bacillati</taxon>
        <taxon>Actinomycetota</taxon>
        <taxon>Actinomycetes</taxon>
        <taxon>Mycobacteriales</taxon>
        <taxon>Mycobacteriaceae</taxon>
        <taxon>Mycobacterium</taxon>
    </lineage>
</organism>
<evidence type="ECO:0000313" key="1">
    <source>
        <dbReference type="EMBL" id="GAA4290931.1"/>
    </source>
</evidence>
<comment type="caution">
    <text evidence="1">The sequence shown here is derived from an EMBL/GenBank/DDBJ whole genome shotgun (WGS) entry which is preliminary data.</text>
</comment>
<sequence>MSVRDTEIGWRVWYTRPAEDRLTLYSPVCGQTPVSAISGGRQTTNYTSEPILRAACWFHAHNAPAPDCSCGIYAVTNVVDALYRLRAMTINIRNLAKGGCWPYRPSMSMAPVLTEVTLRRVVDHDDMATAPILWHPDADSLSTSFPVLRAASAEIQRMFITTEPRGTATSAEAKREAVSNAAELAGRLAEQFGVPAVAGFPGYTAHDWDTRPAWMRDEPWRTEYRVDALMSGLRPRRVSDRRLTIPSAIA</sequence>
<dbReference type="Proteomes" id="UP001501417">
    <property type="component" value="Unassembled WGS sequence"/>
</dbReference>
<name>A0ABP8F0G8_9MYCO</name>
<gene>
    <name evidence="1" type="ORF">GCM10023161_36480</name>
</gene>